<feature type="domain" description="Nucleotide-diphospho-sugar transferase" evidence="4">
    <location>
        <begin position="265"/>
        <end position="393"/>
    </location>
</feature>
<comment type="similarity">
    <text evidence="1">Belongs to the NAD(P)-dependent epimerase/dehydratase family.</text>
</comment>
<dbReference type="Pfam" id="PF01370">
    <property type="entry name" value="Epimerase"/>
    <property type="match status" value="1"/>
</dbReference>
<keyword evidence="6" id="KW-1185">Reference proteome</keyword>
<dbReference type="InterPro" id="IPR036291">
    <property type="entry name" value="NAD(P)-bd_dom_sf"/>
</dbReference>
<keyword evidence="2" id="KW-0812">Transmembrane</keyword>
<dbReference type="OrthoDB" id="331544at2759"/>
<sequence>MMHETDGAAIELDVPGIRTDSYFPAQPPKKIIFHQIGLAAVIALINVGVPAGILAVKGADLAAMPKAYAPNLLTPYAATKFEGEIQMDLYDRIFNLPTISVTFFLVYGPRQPTTGAYAIVTGVFLKTWMDDESLPIEGDGSHYRNLIHARDIAKALILAQQSPHRGIVVNAGTGVHVAERKNDLVGTLADMCKTKKMLGFEARIHAVMGALIEDAADPYAQSRHDLATLAEMLARDKQITVIPYRIAYHPLLENLVYSLVNYLAKNLPCFNATAYSPPSFSNVEEHAGEGDGWALISWIKPRITHALLQLGYTVHLSDMNIADLRNVWATFLPWLDAAGADLAIKYEPPWPVNTGNNVARPTRTPFDIFREYLAIGDRDQTIPDQRSFGTTLAAHGGLCQSREACADLQRQGKLAVRDFRRFSGVRRPARATRSSVPYLHPICMAGQEIKKRTMIGPKVWLMREVCPAADAGEEKDPEVRESKCLGVPASLMSGPSALNEPAFQVEDRDCLGQFTAE</sequence>
<evidence type="ECO:0000259" key="3">
    <source>
        <dbReference type="Pfam" id="PF01370"/>
    </source>
</evidence>
<dbReference type="VEuPathDB" id="FungiDB:AMAG_15005"/>
<evidence type="ECO:0000256" key="2">
    <source>
        <dbReference type="SAM" id="Phobius"/>
    </source>
</evidence>
<dbReference type="Pfam" id="PF03407">
    <property type="entry name" value="Nucleotid_trans"/>
    <property type="match status" value="1"/>
</dbReference>
<proteinExistence type="inferred from homology"/>
<dbReference type="InterPro" id="IPR005069">
    <property type="entry name" value="Nucl-diP-sugar_transferase"/>
</dbReference>
<dbReference type="SUPFAM" id="SSF51735">
    <property type="entry name" value="NAD(P)-binding Rossmann-fold domains"/>
    <property type="match status" value="1"/>
</dbReference>
<keyword evidence="2" id="KW-0472">Membrane</keyword>
<reference evidence="5 6" key="1">
    <citation type="submission" date="2009-11" db="EMBL/GenBank/DDBJ databases">
        <title>Annotation of Allomyces macrogynus ATCC 38327.</title>
        <authorList>
            <consortium name="The Broad Institute Genome Sequencing Platform"/>
            <person name="Russ C."/>
            <person name="Cuomo C."/>
            <person name="Burger G."/>
            <person name="Gray M.W."/>
            <person name="Holland P.W.H."/>
            <person name="King N."/>
            <person name="Lang F.B.F."/>
            <person name="Roger A.J."/>
            <person name="Ruiz-Trillo I."/>
            <person name="Young S.K."/>
            <person name="Zeng Q."/>
            <person name="Gargeya S."/>
            <person name="Fitzgerald M."/>
            <person name="Haas B."/>
            <person name="Abouelleil A."/>
            <person name="Alvarado L."/>
            <person name="Arachchi H.M."/>
            <person name="Berlin A."/>
            <person name="Chapman S.B."/>
            <person name="Gearin G."/>
            <person name="Goldberg J."/>
            <person name="Griggs A."/>
            <person name="Gujja S."/>
            <person name="Hansen M."/>
            <person name="Heiman D."/>
            <person name="Howarth C."/>
            <person name="Larimer J."/>
            <person name="Lui A."/>
            <person name="MacDonald P.J.P."/>
            <person name="McCowen C."/>
            <person name="Montmayeur A."/>
            <person name="Murphy C."/>
            <person name="Neiman D."/>
            <person name="Pearson M."/>
            <person name="Priest M."/>
            <person name="Roberts A."/>
            <person name="Saif S."/>
            <person name="Shea T."/>
            <person name="Sisk P."/>
            <person name="Stolte C."/>
            <person name="Sykes S."/>
            <person name="Wortman J."/>
            <person name="Nusbaum C."/>
            <person name="Birren B."/>
        </authorList>
    </citation>
    <scope>NUCLEOTIDE SEQUENCE [LARGE SCALE GENOMIC DNA]</scope>
    <source>
        <strain evidence="5 6">ATCC 38327</strain>
    </source>
</reference>
<evidence type="ECO:0000313" key="5">
    <source>
        <dbReference type="EMBL" id="KNE70909.1"/>
    </source>
</evidence>
<organism evidence="5 6">
    <name type="scientific">Allomyces macrogynus (strain ATCC 38327)</name>
    <name type="common">Allomyces javanicus var. macrogynus</name>
    <dbReference type="NCBI Taxonomy" id="578462"/>
    <lineage>
        <taxon>Eukaryota</taxon>
        <taxon>Fungi</taxon>
        <taxon>Fungi incertae sedis</taxon>
        <taxon>Blastocladiomycota</taxon>
        <taxon>Blastocladiomycetes</taxon>
        <taxon>Blastocladiales</taxon>
        <taxon>Blastocladiaceae</taxon>
        <taxon>Allomyces</taxon>
    </lineage>
</organism>
<gene>
    <name evidence="5" type="ORF">AMAG_15005</name>
</gene>
<reference evidence="6" key="2">
    <citation type="submission" date="2009-11" db="EMBL/GenBank/DDBJ databases">
        <title>The Genome Sequence of Allomyces macrogynus strain ATCC 38327.</title>
        <authorList>
            <consortium name="The Broad Institute Genome Sequencing Platform"/>
            <person name="Russ C."/>
            <person name="Cuomo C."/>
            <person name="Shea T."/>
            <person name="Young S.K."/>
            <person name="Zeng Q."/>
            <person name="Koehrsen M."/>
            <person name="Haas B."/>
            <person name="Borodovsky M."/>
            <person name="Guigo R."/>
            <person name="Alvarado L."/>
            <person name="Berlin A."/>
            <person name="Borenstein D."/>
            <person name="Chen Z."/>
            <person name="Engels R."/>
            <person name="Freedman E."/>
            <person name="Gellesch M."/>
            <person name="Goldberg J."/>
            <person name="Griggs A."/>
            <person name="Gujja S."/>
            <person name="Heiman D."/>
            <person name="Hepburn T."/>
            <person name="Howarth C."/>
            <person name="Jen D."/>
            <person name="Larson L."/>
            <person name="Lewis B."/>
            <person name="Mehta T."/>
            <person name="Park D."/>
            <person name="Pearson M."/>
            <person name="Roberts A."/>
            <person name="Saif S."/>
            <person name="Shenoy N."/>
            <person name="Sisk P."/>
            <person name="Stolte C."/>
            <person name="Sykes S."/>
            <person name="Walk T."/>
            <person name="White J."/>
            <person name="Yandava C."/>
            <person name="Burger G."/>
            <person name="Gray M.W."/>
            <person name="Holland P.W.H."/>
            <person name="King N."/>
            <person name="Lang F.B.F."/>
            <person name="Roger A.J."/>
            <person name="Ruiz-Trillo I."/>
            <person name="Lander E."/>
            <person name="Nusbaum C."/>
        </authorList>
    </citation>
    <scope>NUCLEOTIDE SEQUENCE [LARGE SCALE GENOMIC DNA]</scope>
    <source>
        <strain evidence="6">ATCC 38327</strain>
    </source>
</reference>
<dbReference type="InterPro" id="IPR001509">
    <property type="entry name" value="Epimerase_deHydtase"/>
</dbReference>
<dbReference type="Proteomes" id="UP000054350">
    <property type="component" value="Unassembled WGS sequence"/>
</dbReference>
<dbReference type="Gene3D" id="3.40.50.720">
    <property type="entry name" value="NAD(P)-binding Rossmann-like Domain"/>
    <property type="match status" value="1"/>
</dbReference>
<name>A0A0L0T8L7_ALLM3</name>
<feature type="domain" description="NAD-dependent epimerase/dehydratase" evidence="3">
    <location>
        <begin position="71"/>
        <end position="171"/>
    </location>
</feature>
<dbReference type="STRING" id="578462.A0A0L0T8L7"/>
<protein>
    <submittedName>
        <fullName evidence="5">NAD-dependent epimerase/dehydratase</fullName>
    </submittedName>
</protein>
<keyword evidence="2" id="KW-1133">Transmembrane helix</keyword>
<dbReference type="AlphaFoldDB" id="A0A0L0T8L7"/>
<dbReference type="EMBL" id="GG745368">
    <property type="protein sequence ID" value="KNE70909.1"/>
    <property type="molecule type" value="Genomic_DNA"/>
</dbReference>
<evidence type="ECO:0000259" key="4">
    <source>
        <dbReference type="Pfam" id="PF03407"/>
    </source>
</evidence>
<evidence type="ECO:0000256" key="1">
    <source>
        <dbReference type="ARBA" id="ARBA00007637"/>
    </source>
</evidence>
<dbReference type="PANTHER" id="PTHR43000">
    <property type="entry name" value="DTDP-D-GLUCOSE 4,6-DEHYDRATASE-RELATED"/>
    <property type="match status" value="1"/>
</dbReference>
<evidence type="ECO:0000313" key="6">
    <source>
        <dbReference type="Proteomes" id="UP000054350"/>
    </source>
</evidence>
<feature type="transmembrane region" description="Helical" evidence="2">
    <location>
        <begin position="31"/>
        <end position="56"/>
    </location>
</feature>
<accession>A0A0L0T8L7</accession>